<dbReference type="AlphaFoldDB" id="I6T8X2"/>
<keyword evidence="11" id="KW-0249">Electron transport</keyword>
<protein>
    <recommendedName>
        <fullName evidence="5">NADH dehydrogenase [ubiquinone] 1 beta subcomplex subunit 5, mitochondrial</fullName>
    </recommendedName>
    <alternativeName>
        <fullName evidence="16">Complex I-SGDH</fullName>
    </alternativeName>
    <alternativeName>
        <fullName evidence="15">NADH-ubiquinone oxidoreductase SGDH subunit</fullName>
    </alternativeName>
</protein>
<evidence type="ECO:0000313" key="18">
    <source>
        <dbReference type="EMBL" id="AFM74222.1"/>
    </source>
</evidence>
<comment type="subcellular location">
    <subcellularLocation>
        <location evidence="2">Mitochondrion inner membrane</location>
        <topology evidence="2">Single-pass membrane protein</topology>
    </subcellularLocation>
</comment>
<dbReference type="InterPro" id="IPR019173">
    <property type="entry name" value="NADH_UbQ_OxRdtase_B5_su"/>
</dbReference>
<comment type="function">
    <text evidence="1">Accessory subunit of the mitochondrial membrane respiratory chain NADH dehydrogenase (Complex I), that is believed not to be involved in catalysis. Complex I functions in the transfer of electrons from NADH to the respiratory chain. The immediate electron acceptor for the enzyme is believed to be ubiquinone.</text>
</comment>
<keyword evidence="9" id="KW-0999">Mitochondrion inner membrane</keyword>
<keyword evidence="14 17" id="KW-0472">Membrane</keyword>
<evidence type="ECO:0000256" key="4">
    <source>
        <dbReference type="ARBA" id="ARBA00011533"/>
    </source>
</evidence>
<evidence type="ECO:0000256" key="7">
    <source>
        <dbReference type="ARBA" id="ARBA00022660"/>
    </source>
</evidence>
<evidence type="ECO:0000256" key="12">
    <source>
        <dbReference type="ARBA" id="ARBA00022989"/>
    </source>
</evidence>
<sequence>MLRAAGAFCRGLGAVGRVISHNGALRSKNDLQSAPFSFRGRLWSLNVPTRSSSGGGSGGTLRIRQTNFHNGKVYDEMHFFVMCGIVPFGLLTFFTNIFLGQAELVETPEDYEPRYWEYYRHPITRFIARNLMFSPQQVYENHLAIKKRHMDARELAAEDRWFQESELAEQDYRGWQFIPVNPAGVLRAHKDEVLHEEMGHWFSR</sequence>
<evidence type="ECO:0000256" key="1">
    <source>
        <dbReference type="ARBA" id="ARBA00003195"/>
    </source>
</evidence>
<feature type="transmembrane region" description="Helical" evidence="17">
    <location>
        <begin position="79"/>
        <end position="99"/>
    </location>
</feature>
<organism evidence="18">
    <name type="scientific">Spirometra erinaceieuropaei</name>
    <name type="common">Tapeworm</name>
    <name type="synonym">Spirometra erinacei</name>
    <dbReference type="NCBI Taxonomy" id="99802"/>
    <lineage>
        <taxon>Eukaryota</taxon>
        <taxon>Metazoa</taxon>
        <taxon>Spiralia</taxon>
        <taxon>Lophotrochozoa</taxon>
        <taxon>Platyhelminthes</taxon>
        <taxon>Cestoda</taxon>
        <taxon>Eucestoda</taxon>
        <taxon>Diphyllobothriidea</taxon>
        <taxon>Diphyllobothriidae</taxon>
        <taxon>Spirometra</taxon>
    </lineage>
</organism>
<evidence type="ECO:0000256" key="16">
    <source>
        <dbReference type="ARBA" id="ARBA00032550"/>
    </source>
</evidence>
<evidence type="ECO:0000256" key="13">
    <source>
        <dbReference type="ARBA" id="ARBA00023128"/>
    </source>
</evidence>
<dbReference type="EMBL" id="JQ894809">
    <property type="protein sequence ID" value="AFM74222.1"/>
    <property type="molecule type" value="mRNA"/>
</dbReference>
<keyword evidence="7" id="KW-0679">Respiratory chain</keyword>
<evidence type="ECO:0000256" key="10">
    <source>
        <dbReference type="ARBA" id="ARBA00022946"/>
    </source>
</evidence>
<keyword evidence="12 17" id="KW-1133">Transmembrane helix</keyword>
<dbReference type="PANTHER" id="PTHR13178:SF0">
    <property type="entry name" value="NADH DEHYDROGENASE [UBIQUINONE] 1 BETA SUBCOMPLEX SUBUNIT 5, MITOCHONDRIAL"/>
    <property type="match status" value="1"/>
</dbReference>
<proteinExistence type="evidence at transcript level"/>
<keyword evidence="13" id="KW-0496">Mitochondrion</keyword>
<keyword evidence="10" id="KW-0809">Transit peptide</keyword>
<keyword evidence="8 17" id="KW-0812">Transmembrane</keyword>
<keyword evidence="6" id="KW-0813">Transport</keyword>
<dbReference type="PANTHER" id="PTHR13178">
    <property type="entry name" value="NADH-UBIQUINONE OXIDOREDUCTASE SGDH SUBUNIT"/>
    <property type="match status" value="1"/>
</dbReference>
<evidence type="ECO:0000256" key="6">
    <source>
        <dbReference type="ARBA" id="ARBA00022448"/>
    </source>
</evidence>
<accession>I6T8X2</accession>
<evidence type="ECO:0000256" key="14">
    <source>
        <dbReference type="ARBA" id="ARBA00023136"/>
    </source>
</evidence>
<evidence type="ECO:0000256" key="8">
    <source>
        <dbReference type="ARBA" id="ARBA00022692"/>
    </source>
</evidence>
<evidence type="ECO:0000256" key="5">
    <source>
        <dbReference type="ARBA" id="ARBA00015175"/>
    </source>
</evidence>
<dbReference type="Pfam" id="PF09781">
    <property type="entry name" value="NDUF_B5"/>
    <property type="match status" value="1"/>
</dbReference>
<evidence type="ECO:0000256" key="3">
    <source>
        <dbReference type="ARBA" id="ARBA00007152"/>
    </source>
</evidence>
<evidence type="ECO:0000256" key="17">
    <source>
        <dbReference type="SAM" id="Phobius"/>
    </source>
</evidence>
<reference evidence="18" key="1">
    <citation type="submission" date="2012-04" db="EMBL/GenBank/DDBJ databases">
        <authorList>
            <person name="Lu G."/>
            <person name="Lu Y.J."/>
            <person name="Fan Z.G."/>
        </authorList>
    </citation>
    <scope>NUCLEOTIDE SEQUENCE</scope>
</reference>
<evidence type="ECO:0000256" key="11">
    <source>
        <dbReference type="ARBA" id="ARBA00022982"/>
    </source>
</evidence>
<evidence type="ECO:0000256" key="2">
    <source>
        <dbReference type="ARBA" id="ARBA00004434"/>
    </source>
</evidence>
<keyword evidence="18" id="KW-0830">Ubiquinone</keyword>
<comment type="similarity">
    <text evidence="3">Belongs to the complex I NDUFB5 subunit family.</text>
</comment>
<evidence type="ECO:0000256" key="15">
    <source>
        <dbReference type="ARBA" id="ARBA00032395"/>
    </source>
</evidence>
<comment type="subunit">
    <text evidence="4">Complex I is composed of 45 different subunits.</text>
</comment>
<dbReference type="GO" id="GO:0005743">
    <property type="term" value="C:mitochondrial inner membrane"/>
    <property type="evidence" value="ECO:0007669"/>
    <property type="project" value="UniProtKB-SubCell"/>
</dbReference>
<evidence type="ECO:0000256" key="9">
    <source>
        <dbReference type="ARBA" id="ARBA00022792"/>
    </source>
</evidence>
<name>I6T8X2_SPIER</name>